<dbReference type="AlphaFoldDB" id="A0A9P0EF61"/>
<keyword evidence="3" id="KW-1185">Reference proteome</keyword>
<accession>A0A9P0EF61</accession>
<protein>
    <submittedName>
        <fullName evidence="2">Uncharacterized protein</fullName>
    </submittedName>
</protein>
<gene>
    <name evidence="2" type="ORF">NEZAVI_LOCUS4428</name>
</gene>
<dbReference type="EMBL" id="OV725078">
    <property type="protein sequence ID" value="CAH1393814.1"/>
    <property type="molecule type" value="Genomic_DNA"/>
</dbReference>
<feature type="region of interest" description="Disordered" evidence="1">
    <location>
        <begin position="77"/>
        <end position="98"/>
    </location>
</feature>
<organism evidence="2 3">
    <name type="scientific">Nezara viridula</name>
    <name type="common">Southern green stink bug</name>
    <name type="synonym">Cimex viridulus</name>
    <dbReference type="NCBI Taxonomy" id="85310"/>
    <lineage>
        <taxon>Eukaryota</taxon>
        <taxon>Metazoa</taxon>
        <taxon>Ecdysozoa</taxon>
        <taxon>Arthropoda</taxon>
        <taxon>Hexapoda</taxon>
        <taxon>Insecta</taxon>
        <taxon>Pterygota</taxon>
        <taxon>Neoptera</taxon>
        <taxon>Paraneoptera</taxon>
        <taxon>Hemiptera</taxon>
        <taxon>Heteroptera</taxon>
        <taxon>Panheteroptera</taxon>
        <taxon>Pentatomomorpha</taxon>
        <taxon>Pentatomoidea</taxon>
        <taxon>Pentatomidae</taxon>
        <taxon>Pentatominae</taxon>
        <taxon>Nezara</taxon>
    </lineage>
</organism>
<sequence length="98" mass="11048">MAVVMGFGRTAVAEGMRDVRPCLRLSCLAPDGNYYVGRIDRSRALSQFNRYRTAFLQTDACTKRWFRFILDRLQPGRKTEVMGPNPGTLQLEESGDGS</sequence>
<evidence type="ECO:0000313" key="3">
    <source>
        <dbReference type="Proteomes" id="UP001152798"/>
    </source>
</evidence>
<evidence type="ECO:0000313" key="2">
    <source>
        <dbReference type="EMBL" id="CAH1393814.1"/>
    </source>
</evidence>
<proteinExistence type="predicted"/>
<name>A0A9P0EF61_NEZVI</name>
<reference evidence="2" key="1">
    <citation type="submission" date="2022-01" db="EMBL/GenBank/DDBJ databases">
        <authorList>
            <person name="King R."/>
        </authorList>
    </citation>
    <scope>NUCLEOTIDE SEQUENCE</scope>
</reference>
<dbReference type="Proteomes" id="UP001152798">
    <property type="component" value="Chromosome 2"/>
</dbReference>
<evidence type="ECO:0000256" key="1">
    <source>
        <dbReference type="SAM" id="MobiDB-lite"/>
    </source>
</evidence>